<evidence type="ECO:0000256" key="4">
    <source>
        <dbReference type="ARBA" id="ARBA00023163"/>
    </source>
</evidence>
<evidence type="ECO:0000256" key="1">
    <source>
        <dbReference type="ARBA" id="ARBA00009437"/>
    </source>
</evidence>
<dbReference type="Gene3D" id="1.10.10.10">
    <property type="entry name" value="Winged helix-like DNA-binding domain superfamily/Winged helix DNA-binding domain"/>
    <property type="match status" value="1"/>
</dbReference>
<dbReference type="Proteomes" id="UP001184150">
    <property type="component" value="Unassembled WGS sequence"/>
</dbReference>
<protein>
    <submittedName>
        <fullName evidence="6">DNA-binding transcriptional LysR family regulator</fullName>
    </submittedName>
</protein>
<gene>
    <name evidence="6" type="ORF">J2792_004199</name>
</gene>
<keyword evidence="2" id="KW-0805">Transcription regulation</keyword>
<dbReference type="PROSITE" id="PS50931">
    <property type="entry name" value="HTH_LYSR"/>
    <property type="match status" value="1"/>
</dbReference>
<dbReference type="EMBL" id="JAVDRD010000019">
    <property type="protein sequence ID" value="MDR6513306.1"/>
    <property type="molecule type" value="Genomic_DNA"/>
</dbReference>
<keyword evidence="7" id="KW-1185">Reference proteome</keyword>
<keyword evidence="4" id="KW-0804">Transcription</keyword>
<keyword evidence="3 6" id="KW-0238">DNA-binding</keyword>
<reference evidence="6 7" key="1">
    <citation type="submission" date="2023-07" db="EMBL/GenBank/DDBJ databases">
        <title>Sorghum-associated microbial communities from plants grown in Nebraska, USA.</title>
        <authorList>
            <person name="Schachtman D."/>
        </authorList>
    </citation>
    <scope>NUCLEOTIDE SEQUENCE [LARGE SCALE GENOMIC DNA]</scope>
    <source>
        <strain evidence="6 7">DS1027</strain>
    </source>
</reference>
<comment type="caution">
    <text evidence="6">The sequence shown here is derived from an EMBL/GenBank/DDBJ whole genome shotgun (WGS) entry which is preliminary data.</text>
</comment>
<evidence type="ECO:0000313" key="7">
    <source>
        <dbReference type="Proteomes" id="UP001184150"/>
    </source>
</evidence>
<dbReference type="SUPFAM" id="SSF53850">
    <property type="entry name" value="Periplasmic binding protein-like II"/>
    <property type="match status" value="1"/>
</dbReference>
<evidence type="ECO:0000313" key="6">
    <source>
        <dbReference type="EMBL" id="MDR6513306.1"/>
    </source>
</evidence>
<dbReference type="SUPFAM" id="SSF46785">
    <property type="entry name" value="Winged helix' DNA-binding domain"/>
    <property type="match status" value="1"/>
</dbReference>
<dbReference type="GO" id="GO:0003677">
    <property type="term" value="F:DNA binding"/>
    <property type="evidence" value="ECO:0007669"/>
    <property type="project" value="UniProtKB-KW"/>
</dbReference>
<dbReference type="PANTHER" id="PTHR30419:SF8">
    <property type="entry name" value="NITROGEN ASSIMILATION TRANSCRIPTIONAL ACTIVATOR-RELATED"/>
    <property type="match status" value="1"/>
</dbReference>
<dbReference type="PANTHER" id="PTHR30419">
    <property type="entry name" value="HTH-TYPE TRANSCRIPTIONAL REGULATOR YBHD"/>
    <property type="match status" value="1"/>
</dbReference>
<organism evidence="6 7">
    <name type="scientific">Novosphingobium capsulatum</name>
    <dbReference type="NCBI Taxonomy" id="13688"/>
    <lineage>
        <taxon>Bacteria</taxon>
        <taxon>Pseudomonadati</taxon>
        <taxon>Pseudomonadota</taxon>
        <taxon>Alphaproteobacteria</taxon>
        <taxon>Sphingomonadales</taxon>
        <taxon>Sphingomonadaceae</taxon>
        <taxon>Novosphingobium</taxon>
    </lineage>
</organism>
<dbReference type="Pfam" id="PF00126">
    <property type="entry name" value="HTH_1"/>
    <property type="match status" value="1"/>
</dbReference>
<dbReference type="InterPro" id="IPR036390">
    <property type="entry name" value="WH_DNA-bd_sf"/>
</dbReference>
<name>A0ABU1MTK6_9SPHN</name>
<accession>A0ABU1MTK6</accession>
<evidence type="ECO:0000256" key="3">
    <source>
        <dbReference type="ARBA" id="ARBA00023125"/>
    </source>
</evidence>
<dbReference type="InterPro" id="IPR005119">
    <property type="entry name" value="LysR_subst-bd"/>
</dbReference>
<comment type="similarity">
    <text evidence="1">Belongs to the LysR transcriptional regulatory family.</text>
</comment>
<dbReference type="InterPro" id="IPR000847">
    <property type="entry name" value="LysR_HTH_N"/>
</dbReference>
<evidence type="ECO:0000259" key="5">
    <source>
        <dbReference type="PROSITE" id="PS50931"/>
    </source>
</evidence>
<proteinExistence type="inferred from homology"/>
<dbReference type="CDD" id="cd08440">
    <property type="entry name" value="PBP2_LTTR_like_4"/>
    <property type="match status" value="1"/>
</dbReference>
<dbReference type="InterPro" id="IPR050950">
    <property type="entry name" value="HTH-type_LysR_regulators"/>
</dbReference>
<dbReference type="InterPro" id="IPR036388">
    <property type="entry name" value="WH-like_DNA-bd_sf"/>
</dbReference>
<feature type="domain" description="HTH lysR-type" evidence="5">
    <location>
        <begin position="7"/>
        <end position="60"/>
    </location>
</feature>
<sequence>MNCEILDLRSLVAVAECRNFVRAAHQLNLSQPALSRRVQKLEALVGEALFERSTRSVRLTPAGQQIMPLVRRLLDEIDTSLLGKMALGERQDGRIVLASIPSATVRFLPSVLEQFGRDYRNVRVRVLDLSATECAEAVRTGAAEFGLALPVSSDADLVFEPLYDDHYGLVCRKDDPLAAIDKPRWEDLVGLRLVTVHTGSGNRTTLDAGLAPLNLDLRWFYEVTRLTSALALVDAGLGASILPRLACEGPEARDLVWKPLQGATIFRTIGVLRRPAVALSPAAHRLLGLLCDAWRERGRNDTIPD</sequence>
<dbReference type="Pfam" id="PF03466">
    <property type="entry name" value="LysR_substrate"/>
    <property type="match status" value="1"/>
</dbReference>
<dbReference type="PRINTS" id="PR00039">
    <property type="entry name" value="HTHLYSR"/>
</dbReference>
<evidence type="ECO:0000256" key="2">
    <source>
        <dbReference type="ARBA" id="ARBA00023015"/>
    </source>
</evidence>
<dbReference type="Gene3D" id="3.40.190.10">
    <property type="entry name" value="Periplasmic binding protein-like II"/>
    <property type="match status" value="2"/>
</dbReference>